<dbReference type="Gene3D" id="3.30.420.40">
    <property type="match status" value="2"/>
</dbReference>
<evidence type="ECO:0000256" key="10">
    <source>
        <dbReference type="ARBA" id="ARBA00023277"/>
    </source>
</evidence>
<keyword evidence="9" id="KW-0460">Magnesium</keyword>
<name>A0A1I0DMI1_9FIRM</name>
<keyword evidence="10" id="KW-0119">Carbohydrate metabolism</keyword>
<dbReference type="InterPro" id="IPR000600">
    <property type="entry name" value="ROK"/>
</dbReference>
<dbReference type="AlphaFoldDB" id="A0A1I0DMI1"/>
<proteinExistence type="inferred from homology"/>
<dbReference type="Proteomes" id="UP000199800">
    <property type="component" value="Unassembled WGS sequence"/>
</dbReference>
<evidence type="ECO:0000256" key="4">
    <source>
        <dbReference type="ARBA" id="ARBA00022723"/>
    </source>
</evidence>
<protein>
    <recommendedName>
        <fullName evidence="11">fructokinase</fullName>
        <ecNumber evidence="11">2.7.1.4</ecNumber>
    </recommendedName>
</protein>
<dbReference type="InterPro" id="IPR051804">
    <property type="entry name" value="Carb_Metab_Reg_Kinase/Isom"/>
</dbReference>
<keyword evidence="7" id="KW-0862">Zinc</keyword>
<evidence type="ECO:0000256" key="1">
    <source>
        <dbReference type="ARBA" id="ARBA00001946"/>
    </source>
</evidence>
<evidence type="ECO:0000256" key="6">
    <source>
        <dbReference type="ARBA" id="ARBA00022777"/>
    </source>
</evidence>
<keyword evidence="6 13" id="KW-0418">Kinase</keyword>
<dbReference type="STRING" id="29364.SAMN04487772_11565"/>
<evidence type="ECO:0000256" key="5">
    <source>
        <dbReference type="ARBA" id="ARBA00022741"/>
    </source>
</evidence>
<evidence type="ECO:0000256" key="7">
    <source>
        <dbReference type="ARBA" id="ARBA00022833"/>
    </source>
</evidence>
<comment type="similarity">
    <text evidence="2">Belongs to the ROK (NagC/XylR) family.</text>
</comment>
<evidence type="ECO:0000313" key="13">
    <source>
        <dbReference type="EMBL" id="SET33560.1"/>
    </source>
</evidence>
<dbReference type="EMBL" id="FOHN01000015">
    <property type="protein sequence ID" value="SET33560.1"/>
    <property type="molecule type" value="Genomic_DNA"/>
</dbReference>
<dbReference type="OrthoDB" id="9783435at2"/>
<keyword evidence="8" id="KW-0067">ATP-binding</keyword>
<dbReference type="EC" id="2.7.1.4" evidence="11"/>
<evidence type="ECO:0000256" key="8">
    <source>
        <dbReference type="ARBA" id="ARBA00022840"/>
    </source>
</evidence>
<reference evidence="13 14" key="1">
    <citation type="submission" date="2016-10" db="EMBL/GenBank/DDBJ databases">
        <authorList>
            <person name="de Groot N.N."/>
        </authorList>
    </citation>
    <scope>NUCLEOTIDE SEQUENCE [LARGE SCALE GENOMIC DNA]</scope>
    <source>
        <strain evidence="13 14">DSM 1801</strain>
    </source>
</reference>
<dbReference type="GO" id="GO:0008865">
    <property type="term" value="F:fructokinase activity"/>
    <property type="evidence" value="ECO:0007669"/>
    <property type="project" value="UniProtKB-EC"/>
</dbReference>
<dbReference type="FunFam" id="3.30.420.40:FF:000136">
    <property type="entry name" value="Putative fructokinase"/>
    <property type="match status" value="1"/>
</dbReference>
<dbReference type="SUPFAM" id="SSF53067">
    <property type="entry name" value="Actin-like ATPase domain"/>
    <property type="match status" value="1"/>
</dbReference>
<keyword evidence="14" id="KW-1185">Reference proteome</keyword>
<keyword evidence="5" id="KW-0547">Nucleotide-binding</keyword>
<sequence>MRMGALEAGGTKMVCAAGDEAGNIYKRIVIPTKTPKQTIPSIISFFQEERVEALGIGCFGPLNLSKDSLGFGRITSTPKLSWQQYAIVDAFQKGLGVPVFIDTDVNAAALGEAVYGAGKGKEMVVYITIGTGIGVGVCLNYKLLHGLVHPEAGHILISKRSDDKYEGVCPFHKNCFEGLASGPAILGRWGRKAEELGGSLEVWELEADYIAQAITNYILAYSPNCIILGGGVMHQKELYPLIQEKVKQYLNGYIVHTALERMEEYIVPPALGDDSGIKGALQLAIAQL</sequence>
<organism evidence="13 14">
    <name type="scientific">[Clostridium] polysaccharolyticum</name>
    <dbReference type="NCBI Taxonomy" id="29364"/>
    <lineage>
        <taxon>Bacteria</taxon>
        <taxon>Bacillati</taxon>
        <taxon>Bacillota</taxon>
        <taxon>Clostridia</taxon>
        <taxon>Lachnospirales</taxon>
        <taxon>Lachnospiraceae</taxon>
    </lineage>
</organism>
<dbReference type="PROSITE" id="PS01125">
    <property type="entry name" value="ROK"/>
    <property type="match status" value="1"/>
</dbReference>
<evidence type="ECO:0000256" key="3">
    <source>
        <dbReference type="ARBA" id="ARBA00022679"/>
    </source>
</evidence>
<dbReference type="Pfam" id="PF00480">
    <property type="entry name" value="ROK"/>
    <property type="match status" value="1"/>
</dbReference>
<comment type="catalytic activity">
    <reaction evidence="12">
        <text>D-fructose + ATP = D-fructose 6-phosphate + ADP + H(+)</text>
        <dbReference type="Rhea" id="RHEA:16125"/>
        <dbReference type="ChEBI" id="CHEBI:15378"/>
        <dbReference type="ChEBI" id="CHEBI:30616"/>
        <dbReference type="ChEBI" id="CHEBI:37721"/>
        <dbReference type="ChEBI" id="CHEBI:61527"/>
        <dbReference type="ChEBI" id="CHEBI:456216"/>
        <dbReference type="EC" id="2.7.1.4"/>
    </reaction>
</comment>
<dbReference type="GO" id="GO:0005524">
    <property type="term" value="F:ATP binding"/>
    <property type="evidence" value="ECO:0007669"/>
    <property type="project" value="UniProtKB-KW"/>
</dbReference>
<evidence type="ECO:0000256" key="12">
    <source>
        <dbReference type="ARBA" id="ARBA00048451"/>
    </source>
</evidence>
<dbReference type="InterPro" id="IPR049874">
    <property type="entry name" value="ROK_cs"/>
</dbReference>
<dbReference type="InterPro" id="IPR043129">
    <property type="entry name" value="ATPase_NBD"/>
</dbReference>
<evidence type="ECO:0000313" key="14">
    <source>
        <dbReference type="Proteomes" id="UP000199800"/>
    </source>
</evidence>
<keyword evidence="3" id="KW-0808">Transferase</keyword>
<dbReference type="GO" id="GO:0046872">
    <property type="term" value="F:metal ion binding"/>
    <property type="evidence" value="ECO:0007669"/>
    <property type="project" value="UniProtKB-KW"/>
</dbReference>
<dbReference type="CDD" id="cd24067">
    <property type="entry name" value="ASKHA_NBD_ROK_BsFRK-like"/>
    <property type="match status" value="1"/>
</dbReference>
<evidence type="ECO:0000256" key="9">
    <source>
        <dbReference type="ARBA" id="ARBA00022842"/>
    </source>
</evidence>
<evidence type="ECO:0000256" key="2">
    <source>
        <dbReference type="ARBA" id="ARBA00006479"/>
    </source>
</evidence>
<evidence type="ECO:0000256" key="11">
    <source>
        <dbReference type="ARBA" id="ARBA00038887"/>
    </source>
</evidence>
<keyword evidence="4" id="KW-0479">Metal-binding</keyword>
<dbReference type="PANTHER" id="PTHR42742:SF3">
    <property type="entry name" value="FRUCTOKINASE"/>
    <property type="match status" value="1"/>
</dbReference>
<dbReference type="FunFam" id="3.30.420.40:FF:000153">
    <property type="entry name" value="Putative fructokinase"/>
    <property type="match status" value="1"/>
</dbReference>
<comment type="cofactor">
    <cofactor evidence="1">
        <name>Mg(2+)</name>
        <dbReference type="ChEBI" id="CHEBI:18420"/>
    </cofactor>
</comment>
<dbReference type="PANTHER" id="PTHR42742">
    <property type="entry name" value="TRANSCRIPTIONAL REPRESSOR MPRA"/>
    <property type="match status" value="1"/>
</dbReference>
<dbReference type="RefSeq" id="WP_092478183.1">
    <property type="nucleotide sequence ID" value="NZ_FOHN01000015.1"/>
</dbReference>
<accession>A0A1I0DMI1</accession>
<gene>
    <name evidence="13" type="ORF">SAMN04487772_11565</name>
</gene>